<dbReference type="Proteomes" id="UP001183585">
    <property type="component" value="Unassembled WGS sequence"/>
</dbReference>
<name>A0ABU2CIQ8_9MICO</name>
<organism evidence="1 2">
    <name type="scientific">Promicromonospora iranensis</name>
    <dbReference type="NCBI Taxonomy" id="1105144"/>
    <lineage>
        <taxon>Bacteria</taxon>
        <taxon>Bacillati</taxon>
        <taxon>Actinomycetota</taxon>
        <taxon>Actinomycetes</taxon>
        <taxon>Micrococcales</taxon>
        <taxon>Promicromonosporaceae</taxon>
        <taxon>Promicromonospora</taxon>
    </lineage>
</organism>
<accession>A0ABU2CIQ8</accession>
<gene>
    <name evidence="1" type="ORF">J2S48_000735</name>
</gene>
<dbReference type="EMBL" id="JAVDYE010000001">
    <property type="protein sequence ID" value="MDR7381220.1"/>
    <property type="molecule type" value="Genomic_DNA"/>
</dbReference>
<reference evidence="1 2" key="1">
    <citation type="submission" date="2023-07" db="EMBL/GenBank/DDBJ databases">
        <title>Sequencing the genomes of 1000 actinobacteria strains.</title>
        <authorList>
            <person name="Klenk H.-P."/>
        </authorList>
    </citation>
    <scope>NUCLEOTIDE SEQUENCE [LARGE SCALE GENOMIC DNA]</scope>
    <source>
        <strain evidence="1 2">DSM 45554</strain>
    </source>
</reference>
<sequence length="88" mass="9574">MAFIDGSGKVVRDHVELCPARSDRPSKCSGLGAVFASHPQFDQVAIKPVKTITEKCGRQYAYDVIVHSGVVDATWTALTDVADNPQHY</sequence>
<proteinExistence type="predicted"/>
<keyword evidence="2" id="KW-1185">Reference proteome</keyword>
<comment type="caution">
    <text evidence="1">The sequence shown here is derived from an EMBL/GenBank/DDBJ whole genome shotgun (WGS) entry which is preliminary data.</text>
</comment>
<evidence type="ECO:0000313" key="2">
    <source>
        <dbReference type="Proteomes" id="UP001183585"/>
    </source>
</evidence>
<protein>
    <submittedName>
        <fullName evidence="1">Uncharacterized protein</fullName>
    </submittedName>
</protein>
<dbReference type="RefSeq" id="WP_274997524.1">
    <property type="nucleotide sequence ID" value="NZ_JAJQQP010000016.1"/>
</dbReference>
<evidence type="ECO:0000313" key="1">
    <source>
        <dbReference type="EMBL" id="MDR7381220.1"/>
    </source>
</evidence>